<evidence type="ECO:0000256" key="5">
    <source>
        <dbReference type="ARBA" id="ARBA00047942"/>
    </source>
</evidence>
<evidence type="ECO:0000256" key="4">
    <source>
        <dbReference type="ARBA" id="ARBA00022691"/>
    </source>
</evidence>
<dbReference type="InterPro" id="IPR011639">
    <property type="entry name" value="MethylTrfase_TaqI-like_dom"/>
</dbReference>
<dbReference type="EC" id="2.1.1.72" evidence="1"/>
<evidence type="ECO:0000256" key="2">
    <source>
        <dbReference type="ARBA" id="ARBA00022603"/>
    </source>
</evidence>
<dbReference type="GO" id="GO:0032259">
    <property type="term" value="P:methylation"/>
    <property type="evidence" value="ECO:0007669"/>
    <property type="project" value="UniProtKB-KW"/>
</dbReference>
<comment type="catalytic activity">
    <reaction evidence="5">
        <text>a 2'-deoxyadenosine in DNA + S-adenosyl-L-methionine = an N(6)-methyl-2'-deoxyadenosine in DNA + S-adenosyl-L-homocysteine + H(+)</text>
        <dbReference type="Rhea" id="RHEA:15197"/>
        <dbReference type="Rhea" id="RHEA-COMP:12418"/>
        <dbReference type="Rhea" id="RHEA-COMP:12419"/>
        <dbReference type="ChEBI" id="CHEBI:15378"/>
        <dbReference type="ChEBI" id="CHEBI:57856"/>
        <dbReference type="ChEBI" id="CHEBI:59789"/>
        <dbReference type="ChEBI" id="CHEBI:90615"/>
        <dbReference type="ChEBI" id="CHEBI:90616"/>
        <dbReference type="EC" id="2.1.1.72"/>
    </reaction>
</comment>
<name>A0AAJ5RM58_LATCU</name>
<accession>A0AAJ5RM58</accession>
<dbReference type="Proteomes" id="UP001215533">
    <property type="component" value="Chromosome"/>
</dbReference>
<dbReference type="PANTHER" id="PTHR33841">
    <property type="entry name" value="DNA METHYLTRANSFERASE YEEA-RELATED"/>
    <property type="match status" value="1"/>
</dbReference>
<dbReference type="PANTHER" id="PTHR33841:SF1">
    <property type="entry name" value="DNA METHYLTRANSFERASE A"/>
    <property type="match status" value="1"/>
</dbReference>
<dbReference type="AlphaFoldDB" id="A0AAJ5RM58"/>
<evidence type="ECO:0000256" key="3">
    <source>
        <dbReference type="ARBA" id="ARBA00022679"/>
    </source>
</evidence>
<dbReference type="InterPro" id="IPR047939">
    <property type="entry name" value="BREX_1_PglX"/>
</dbReference>
<dbReference type="PRINTS" id="PR00507">
    <property type="entry name" value="N12N6MTFRASE"/>
</dbReference>
<proteinExistence type="predicted"/>
<gene>
    <name evidence="7" type="primary">pglX</name>
    <name evidence="7" type="ORF">PSR33_06700</name>
</gene>
<protein>
    <recommendedName>
        <fullName evidence="1">site-specific DNA-methyltransferase (adenine-specific)</fullName>
        <ecNumber evidence="1">2.1.1.72</ecNumber>
    </recommendedName>
</protein>
<feature type="domain" description="Type II methyltransferase M.TaqI-like" evidence="6">
    <location>
        <begin position="50"/>
        <end position="261"/>
    </location>
</feature>
<keyword evidence="3 7" id="KW-0808">Transferase</keyword>
<dbReference type="EMBL" id="CP117683">
    <property type="protein sequence ID" value="WDC92644.1"/>
    <property type="molecule type" value="Genomic_DNA"/>
</dbReference>
<keyword evidence="4" id="KW-0949">S-adenosyl-L-methionine</keyword>
<evidence type="ECO:0000313" key="7">
    <source>
        <dbReference type="EMBL" id="WDC92644.1"/>
    </source>
</evidence>
<dbReference type="Pfam" id="PF07669">
    <property type="entry name" value="Eco57I"/>
    <property type="match status" value="1"/>
</dbReference>
<dbReference type="GO" id="GO:0006304">
    <property type="term" value="P:DNA modification"/>
    <property type="evidence" value="ECO:0007669"/>
    <property type="project" value="InterPro"/>
</dbReference>
<sequence length="563" mass="64913">MTSFALQELKLIDPSMGSGHILVYAFDVFMQLYEAKGESPRTASELILENNLFGLDIDKRAFQLAYFALMMKGRQYSRRILAKQLRPNVYAVPNNSEIGEAELQLVQMQFNDQKKAQQDLLTLVEGFKNGAELGSLIQFEGLDFENLKSGLNNTNVYFFDQSIKEMILVGELLQQQYEIGITNPPYMGSSGMDKILSGYVKKVYPDSKSDLFGVFIERLEEMIKSTGYYAMITQHAWMFLSSFEKLRIKINQQTIINMAHLGTRAFEEIGGEVVQTTSFVLTPKKYKHYNASYLRLVNFENHKLKEIKALEAITDGLEDYLFKTAQDNFQKIPGQPISYWVSESVVNDFSIDDTIQKLGDARQGLIPGNTNVFLRLWHEVSIDKVGFNNHKYSDILRDQKKWFPYNKGGAFRRWYGNLEYLINMENNGYDIQFSGLNNNYRLRESRLYFKEVLTWSKISSGIFSMRYLPEGTIFDIAGCSVFNVEDKYYVLGAMNSKSMSYLLGVISPTLNYEVDHINKLPIIFSTEETKKSVRTFVKSNISNSILDWNSFETSWEFKKHPFI</sequence>
<reference evidence="7" key="1">
    <citation type="submission" date="2023-02" db="EMBL/GenBank/DDBJ databases">
        <title>Complete genome sequence of Lactobacillus curvatus CACC879 isolated from Pig feces.</title>
        <authorList>
            <person name="Park S."/>
            <person name="Park M.A."/>
            <person name="Kim D.-H."/>
            <person name="Kim Y."/>
        </authorList>
    </citation>
    <scope>NUCLEOTIDE SEQUENCE</scope>
    <source>
        <strain evidence="7">CACC879</strain>
    </source>
</reference>
<organism evidence="7 8">
    <name type="scientific">Latilactobacillus curvatus</name>
    <name type="common">Lactobacillus curvatus</name>
    <dbReference type="NCBI Taxonomy" id="28038"/>
    <lineage>
        <taxon>Bacteria</taxon>
        <taxon>Bacillati</taxon>
        <taxon>Bacillota</taxon>
        <taxon>Bacilli</taxon>
        <taxon>Lactobacillales</taxon>
        <taxon>Lactobacillaceae</taxon>
        <taxon>Latilactobacillus</taxon>
    </lineage>
</organism>
<keyword evidence="2 7" id="KW-0489">Methyltransferase</keyword>
<dbReference type="GO" id="GO:0009007">
    <property type="term" value="F:site-specific DNA-methyltransferase (adenine-specific) activity"/>
    <property type="evidence" value="ECO:0007669"/>
    <property type="project" value="UniProtKB-EC"/>
</dbReference>
<evidence type="ECO:0000313" key="8">
    <source>
        <dbReference type="Proteomes" id="UP001215533"/>
    </source>
</evidence>
<dbReference type="SUPFAM" id="SSF53335">
    <property type="entry name" value="S-adenosyl-L-methionine-dependent methyltransferases"/>
    <property type="match status" value="1"/>
</dbReference>
<evidence type="ECO:0000259" key="6">
    <source>
        <dbReference type="Pfam" id="PF07669"/>
    </source>
</evidence>
<dbReference type="NCBIfam" id="NF033452">
    <property type="entry name" value="BREX_1_MTaseX"/>
    <property type="match status" value="1"/>
</dbReference>
<dbReference type="InterPro" id="IPR050953">
    <property type="entry name" value="N4_N6_ade-DNA_methylase"/>
</dbReference>
<dbReference type="InterPro" id="IPR029063">
    <property type="entry name" value="SAM-dependent_MTases_sf"/>
</dbReference>
<dbReference type="Gene3D" id="3.40.50.150">
    <property type="entry name" value="Vaccinia Virus protein VP39"/>
    <property type="match status" value="1"/>
</dbReference>
<evidence type="ECO:0000256" key="1">
    <source>
        <dbReference type="ARBA" id="ARBA00011900"/>
    </source>
</evidence>